<accession>A0A1B1K861</accession>
<dbReference type="EMBL" id="CP009111">
    <property type="protein sequence ID" value="ANS28814.1"/>
    <property type="molecule type" value="Genomic_DNA"/>
</dbReference>
<feature type="transmembrane region" description="Helical" evidence="6">
    <location>
        <begin position="250"/>
        <end position="273"/>
    </location>
</feature>
<feature type="transmembrane region" description="Helical" evidence="6">
    <location>
        <begin position="217"/>
        <end position="238"/>
    </location>
</feature>
<feature type="transmembrane region" description="Helical" evidence="6">
    <location>
        <begin position="381"/>
        <end position="408"/>
    </location>
</feature>
<dbReference type="RefSeq" id="WP_065491441.1">
    <property type="nucleotide sequence ID" value="NZ_CP009111.1"/>
</dbReference>
<evidence type="ECO:0000256" key="1">
    <source>
        <dbReference type="ARBA" id="ARBA00004651"/>
    </source>
</evidence>
<feature type="transmembrane region" description="Helical" evidence="6">
    <location>
        <begin position="110"/>
        <end position="132"/>
    </location>
</feature>
<reference evidence="7 8" key="1">
    <citation type="submission" date="2014-07" db="EMBL/GenBank/DDBJ databases">
        <authorList>
            <person name="Zhang J.E."/>
            <person name="Yang H."/>
            <person name="Guo J."/>
            <person name="Deng Z."/>
            <person name="Luo H."/>
            <person name="Luo M."/>
            <person name="Zhao B."/>
        </authorList>
    </citation>
    <scope>NUCLEOTIDE SEQUENCE [LARGE SCALE GENOMIC DNA]</scope>
    <source>
        <strain evidence="7 8">1CP</strain>
    </source>
</reference>
<dbReference type="PIRSF" id="PIRSF006060">
    <property type="entry name" value="AA_transporter"/>
    <property type="match status" value="1"/>
</dbReference>
<dbReference type="PANTHER" id="PTHR42770">
    <property type="entry name" value="AMINO ACID TRANSPORTER-RELATED"/>
    <property type="match status" value="1"/>
</dbReference>
<dbReference type="GO" id="GO:0022857">
    <property type="term" value="F:transmembrane transporter activity"/>
    <property type="evidence" value="ECO:0007669"/>
    <property type="project" value="InterPro"/>
</dbReference>
<feature type="transmembrane region" description="Helical" evidence="6">
    <location>
        <begin position="450"/>
        <end position="471"/>
    </location>
</feature>
<name>A0A1B1K861_RHOOP</name>
<dbReference type="Proteomes" id="UP000186108">
    <property type="component" value="Chromosome"/>
</dbReference>
<evidence type="ECO:0000256" key="3">
    <source>
        <dbReference type="ARBA" id="ARBA00022692"/>
    </source>
</evidence>
<sequence length="479" mass="49726">MSQKSSSTSSGSVVSTETGTATVPMGKGIGVRGVVFLVAAGAAPLAAAVAVFPVVVSASESPVSPLFFVVAALALAVFAVGFTRMAHEVTDAGAFYDFIRAGLGHVCGRGAATLALVSYALLFVALVGYLGASTASAIEYFTGAVIPWWAWSTVSLFITGVLAYRDIALSTKVLGVSLVLELAIMLVLDFVVVFRGGPEGTTASALNPLHFTDGTPSLGLMFAFFGFVGFEATVIFRSEARNPHRTIPRATYVSIVAIGLFYAFSLFAVAVGTGPNSLVAKATENPQTLVTELAWTFLGVFGQDAVQILVLVSLFGCFLTFHNVLARFTFNFGAAGLLPSALGWAHPRHHAPSRASLAVTAYCLLAIAGSVMLGLDPVLDLYTWFSGAATLGIIVLMALTSLAVIVFFRGHERGSWLTTFIAPTVSLVAFGALVFLVVKNFPLLVGGYGVAVTLIAVLAIALAGGAASSFVSRSSARNL</sequence>
<keyword evidence="2" id="KW-1003">Cell membrane</keyword>
<dbReference type="InterPro" id="IPR002293">
    <property type="entry name" value="AA/rel_permease1"/>
</dbReference>
<dbReference type="PANTHER" id="PTHR42770:SF16">
    <property type="entry name" value="AMINO ACID PERMEASE"/>
    <property type="match status" value="1"/>
</dbReference>
<dbReference type="AlphaFoldDB" id="A0A1B1K861"/>
<evidence type="ECO:0000256" key="6">
    <source>
        <dbReference type="SAM" id="Phobius"/>
    </source>
</evidence>
<feature type="transmembrane region" description="Helical" evidence="6">
    <location>
        <begin position="62"/>
        <end position="82"/>
    </location>
</feature>
<gene>
    <name evidence="7" type="ORF">R1CP_20670</name>
</gene>
<evidence type="ECO:0000256" key="5">
    <source>
        <dbReference type="ARBA" id="ARBA00023136"/>
    </source>
</evidence>
<feature type="transmembrane region" description="Helical" evidence="6">
    <location>
        <begin position="144"/>
        <end position="164"/>
    </location>
</feature>
<dbReference type="Pfam" id="PF13520">
    <property type="entry name" value="AA_permease_2"/>
    <property type="match status" value="1"/>
</dbReference>
<protein>
    <submittedName>
        <fullName evidence="7">Amino acid permease</fullName>
    </submittedName>
</protein>
<feature type="transmembrane region" description="Helical" evidence="6">
    <location>
        <begin position="176"/>
        <end position="197"/>
    </location>
</feature>
<dbReference type="Gene3D" id="1.20.1740.10">
    <property type="entry name" value="Amino acid/polyamine transporter I"/>
    <property type="match status" value="1"/>
</dbReference>
<feature type="transmembrane region" description="Helical" evidence="6">
    <location>
        <begin position="355"/>
        <end position="375"/>
    </location>
</feature>
<dbReference type="PATRIC" id="fig|37919.13.peg.4347"/>
<feature type="transmembrane region" description="Helical" evidence="6">
    <location>
        <begin position="34"/>
        <end position="56"/>
    </location>
</feature>
<evidence type="ECO:0000256" key="2">
    <source>
        <dbReference type="ARBA" id="ARBA00022475"/>
    </source>
</evidence>
<comment type="subcellular location">
    <subcellularLocation>
        <location evidence="1">Cell membrane</location>
        <topology evidence="1">Multi-pass membrane protein</topology>
    </subcellularLocation>
</comment>
<keyword evidence="4 6" id="KW-1133">Transmembrane helix</keyword>
<evidence type="ECO:0000256" key="4">
    <source>
        <dbReference type="ARBA" id="ARBA00022989"/>
    </source>
</evidence>
<dbReference type="InterPro" id="IPR050367">
    <property type="entry name" value="APC_superfamily"/>
</dbReference>
<evidence type="ECO:0000313" key="7">
    <source>
        <dbReference type="EMBL" id="ANS28814.1"/>
    </source>
</evidence>
<organism evidence="7 8">
    <name type="scientific">Rhodococcus opacus</name>
    <name type="common">Nocardia opaca</name>
    <dbReference type="NCBI Taxonomy" id="37919"/>
    <lineage>
        <taxon>Bacteria</taxon>
        <taxon>Bacillati</taxon>
        <taxon>Actinomycetota</taxon>
        <taxon>Actinomycetes</taxon>
        <taxon>Mycobacteriales</taxon>
        <taxon>Nocardiaceae</taxon>
        <taxon>Rhodococcus</taxon>
    </lineage>
</organism>
<feature type="transmembrane region" description="Helical" evidence="6">
    <location>
        <begin position="293"/>
        <end position="321"/>
    </location>
</feature>
<dbReference type="GO" id="GO:0005886">
    <property type="term" value="C:plasma membrane"/>
    <property type="evidence" value="ECO:0007669"/>
    <property type="project" value="UniProtKB-SubCell"/>
</dbReference>
<evidence type="ECO:0000313" key="8">
    <source>
        <dbReference type="Proteomes" id="UP000186108"/>
    </source>
</evidence>
<keyword evidence="5 6" id="KW-0472">Membrane</keyword>
<feature type="transmembrane region" description="Helical" evidence="6">
    <location>
        <begin position="420"/>
        <end position="438"/>
    </location>
</feature>
<proteinExistence type="predicted"/>
<keyword evidence="3 6" id="KW-0812">Transmembrane</keyword>